<evidence type="ECO:0000256" key="2">
    <source>
        <dbReference type="SAM" id="MobiDB-lite"/>
    </source>
</evidence>
<gene>
    <name evidence="3" type="ORF">TRFO_05926</name>
</gene>
<protein>
    <recommendedName>
        <fullName evidence="5">DUF4201 domain-containing protein</fullName>
    </recommendedName>
</protein>
<feature type="compositionally biased region" description="Polar residues" evidence="2">
    <location>
        <begin position="150"/>
        <end position="160"/>
    </location>
</feature>
<dbReference type="EMBL" id="MLAK01000760">
    <property type="protein sequence ID" value="OHT05349.1"/>
    <property type="molecule type" value="Genomic_DNA"/>
</dbReference>
<feature type="compositionally biased region" description="Basic and acidic residues" evidence="2">
    <location>
        <begin position="161"/>
        <end position="173"/>
    </location>
</feature>
<evidence type="ECO:0000313" key="3">
    <source>
        <dbReference type="EMBL" id="OHT05349.1"/>
    </source>
</evidence>
<dbReference type="GeneID" id="94827489"/>
<keyword evidence="1" id="KW-0175">Coiled coil</keyword>
<evidence type="ECO:0008006" key="5">
    <source>
        <dbReference type="Google" id="ProtNLM"/>
    </source>
</evidence>
<evidence type="ECO:0000256" key="1">
    <source>
        <dbReference type="SAM" id="Coils"/>
    </source>
</evidence>
<sequence length="470" mass="56896">MRINISRIPYEKFSYSQSSLTNKEYEEEDKEICAQEEQYLKDMDQFYLDYQEYQKKKMQLIQLKHIQDVAKLANIVKREFTNEVLLNLNKREEIARKTMEIPIVDNTELENSVKKLETYNRRLKSKLKKTIDEKNSIKYDTTFITDSTQQKNNQSQIINDQNEKHNSETNENEKLSLENRLIQLQLENQTRELDLKRREAILNSETKYLDKELLRTQKALRIYRSSFATKLYKKPIEIKCEKINKEYPDKLQESLQKEGIMIQKHYLSERMMELKQIEVEINEMNKERQKEYDDLQKLYHDKINIFNEQMILKREFNQIKNEIAQNKMKLIDLTNEKSNLTRTITLQHDEFSMYNERREKALDNIKQLKEQIQNKENVIWNKIKRVQIIKHENDMMEEDLSTKLKLIELKQNTVRILHRQIEREMNLDKKKPAPKPMQRLLRLDALGLKKKSPSKWMDIRRNENIAVNQM</sequence>
<feature type="coiled-coil region" evidence="1">
    <location>
        <begin position="106"/>
        <end position="133"/>
    </location>
</feature>
<accession>A0A1J4K7G0</accession>
<dbReference type="Proteomes" id="UP000179807">
    <property type="component" value="Unassembled WGS sequence"/>
</dbReference>
<keyword evidence="4" id="KW-1185">Reference proteome</keyword>
<dbReference type="RefSeq" id="XP_068358485.1">
    <property type="nucleotide sequence ID" value="XM_068492785.1"/>
</dbReference>
<organism evidence="3 4">
    <name type="scientific">Tritrichomonas foetus</name>
    <dbReference type="NCBI Taxonomy" id="1144522"/>
    <lineage>
        <taxon>Eukaryota</taxon>
        <taxon>Metamonada</taxon>
        <taxon>Parabasalia</taxon>
        <taxon>Tritrichomonadida</taxon>
        <taxon>Tritrichomonadidae</taxon>
        <taxon>Tritrichomonas</taxon>
    </lineage>
</organism>
<dbReference type="VEuPathDB" id="TrichDB:TRFO_05926"/>
<name>A0A1J4K7G0_9EUKA</name>
<dbReference type="AlphaFoldDB" id="A0A1J4K7G0"/>
<evidence type="ECO:0000313" key="4">
    <source>
        <dbReference type="Proteomes" id="UP000179807"/>
    </source>
</evidence>
<proteinExistence type="predicted"/>
<feature type="coiled-coil region" evidence="1">
    <location>
        <begin position="267"/>
        <end position="385"/>
    </location>
</feature>
<reference evidence="3" key="1">
    <citation type="submission" date="2016-10" db="EMBL/GenBank/DDBJ databases">
        <authorList>
            <person name="Benchimol M."/>
            <person name="Almeida L.G."/>
            <person name="Vasconcelos A.T."/>
            <person name="Perreira-Neves A."/>
            <person name="Rosa I.A."/>
            <person name="Tasca T."/>
            <person name="Bogo M.R."/>
            <person name="de Souza W."/>
        </authorList>
    </citation>
    <scope>NUCLEOTIDE SEQUENCE [LARGE SCALE GENOMIC DNA]</scope>
    <source>
        <strain evidence="3">K</strain>
    </source>
</reference>
<comment type="caution">
    <text evidence="3">The sequence shown here is derived from an EMBL/GenBank/DDBJ whole genome shotgun (WGS) entry which is preliminary data.</text>
</comment>
<feature type="region of interest" description="Disordered" evidence="2">
    <location>
        <begin position="150"/>
        <end position="173"/>
    </location>
</feature>